<dbReference type="OrthoDB" id="10001926at2759"/>
<keyword evidence="8" id="KW-1185">Reference proteome</keyword>
<dbReference type="GO" id="GO:0045087">
    <property type="term" value="P:innate immune response"/>
    <property type="evidence" value="ECO:0007669"/>
    <property type="project" value="UniProtKB-KW"/>
</dbReference>
<evidence type="ECO:0000259" key="6">
    <source>
        <dbReference type="SMART" id="SM00701"/>
    </source>
</evidence>
<evidence type="ECO:0000256" key="3">
    <source>
        <dbReference type="ARBA" id="ARBA00022859"/>
    </source>
</evidence>
<dbReference type="GO" id="GO:0008270">
    <property type="term" value="F:zinc ion binding"/>
    <property type="evidence" value="ECO:0007669"/>
    <property type="project" value="InterPro"/>
</dbReference>
<dbReference type="InterPro" id="IPR036505">
    <property type="entry name" value="Amidase/PGRP_sf"/>
</dbReference>
<evidence type="ECO:0000256" key="4">
    <source>
        <dbReference type="SAM" id="SignalP"/>
    </source>
</evidence>
<keyword evidence="2" id="KW-0399">Innate immunity</keyword>
<proteinExistence type="inferred from homology"/>
<dbReference type="InterPro" id="IPR002502">
    <property type="entry name" value="Amidase_domain"/>
</dbReference>
<dbReference type="InterPro" id="IPR015510">
    <property type="entry name" value="PGRP"/>
</dbReference>
<name>A0A7R8V5B9_HERIL</name>
<evidence type="ECO:0000256" key="2">
    <source>
        <dbReference type="ARBA" id="ARBA00022588"/>
    </source>
</evidence>
<protein>
    <recommendedName>
        <fullName evidence="9">Peptidoglycan-recognition protein</fullName>
    </recommendedName>
</protein>
<dbReference type="AlphaFoldDB" id="A0A7R8V5B9"/>
<dbReference type="SMART" id="SM00644">
    <property type="entry name" value="Ami_2"/>
    <property type="match status" value="1"/>
</dbReference>
<comment type="similarity">
    <text evidence="1">Belongs to the N-acetylmuramoyl-L-alanine amidase 2 family.</text>
</comment>
<reference evidence="7 8" key="1">
    <citation type="submission" date="2020-11" db="EMBL/GenBank/DDBJ databases">
        <authorList>
            <person name="Wallbank WR R."/>
            <person name="Pardo Diaz C."/>
            <person name="Kozak K."/>
            <person name="Martin S."/>
            <person name="Jiggins C."/>
            <person name="Moest M."/>
            <person name="Warren A I."/>
            <person name="Generalovic N T."/>
            <person name="Byers J.R.P. K."/>
            <person name="Montejo-Kovacevich G."/>
            <person name="Yen C E."/>
        </authorList>
    </citation>
    <scope>NUCLEOTIDE SEQUENCE [LARGE SCALE GENOMIC DNA]</scope>
</reference>
<feature type="domain" description="N-acetylmuramoyl-L-alanine amidase" evidence="5">
    <location>
        <begin position="39"/>
        <end position="188"/>
    </location>
</feature>
<sequence>MGPNLITLVILTYSYTASISASTVAGVEIVTRFDHTTKLPFEGITSRDPVNYVVIHHMPKSGGAAQGATTPQAAYYSPESCKATTVHSAQNGHMSNNRWDDIGYDFLIGDDGNIYQVRDFNSMGSPTLQHNTRSVGICMIGDSSDLKLLAKLFNILKNFLENGVANGYIARNYQLIGRSLLETILFPGNYLTKVNKT</sequence>
<feature type="signal peptide" evidence="4">
    <location>
        <begin position="1"/>
        <end position="21"/>
    </location>
</feature>
<evidence type="ECO:0000259" key="5">
    <source>
        <dbReference type="SMART" id="SM00644"/>
    </source>
</evidence>
<dbReference type="GO" id="GO:0009253">
    <property type="term" value="P:peptidoglycan catabolic process"/>
    <property type="evidence" value="ECO:0007669"/>
    <property type="project" value="InterPro"/>
</dbReference>
<feature type="domain" description="Peptidoglycan recognition protein family" evidence="6">
    <location>
        <begin position="27"/>
        <end position="182"/>
    </location>
</feature>
<dbReference type="InterPro" id="IPR006619">
    <property type="entry name" value="PGRP_domain_met/bac"/>
</dbReference>
<dbReference type="EMBL" id="LR899014">
    <property type="protein sequence ID" value="CAD7092430.1"/>
    <property type="molecule type" value="Genomic_DNA"/>
</dbReference>
<organism evidence="7 8">
    <name type="scientific">Hermetia illucens</name>
    <name type="common">Black soldier fly</name>
    <dbReference type="NCBI Taxonomy" id="343691"/>
    <lineage>
        <taxon>Eukaryota</taxon>
        <taxon>Metazoa</taxon>
        <taxon>Ecdysozoa</taxon>
        <taxon>Arthropoda</taxon>
        <taxon>Hexapoda</taxon>
        <taxon>Insecta</taxon>
        <taxon>Pterygota</taxon>
        <taxon>Neoptera</taxon>
        <taxon>Endopterygota</taxon>
        <taxon>Diptera</taxon>
        <taxon>Brachycera</taxon>
        <taxon>Stratiomyomorpha</taxon>
        <taxon>Stratiomyidae</taxon>
        <taxon>Hermetiinae</taxon>
        <taxon>Hermetia</taxon>
    </lineage>
</organism>
<evidence type="ECO:0000313" key="7">
    <source>
        <dbReference type="EMBL" id="CAD7092430.1"/>
    </source>
</evidence>
<dbReference type="PANTHER" id="PTHR11022:SF41">
    <property type="entry name" value="PEPTIDOGLYCAN-RECOGNITION PROTEIN LC-RELATED"/>
    <property type="match status" value="1"/>
</dbReference>
<dbReference type="Gene3D" id="3.40.80.10">
    <property type="entry name" value="Peptidoglycan recognition protein-like"/>
    <property type="match status" value="1"/>
</dbReference>
<dbReference type="PANTHER" id="PTHR11022">
    <property type="entry name" value="PEPTIDOGLYCAN RECOGNITION PROTEIN"/>
    <property type="match status" value="1"/>
</dbReference>
<keyword evidence="3" id="KW-0391">Immunity</keyword>
<feature type="chain" id="PRO_5030876425" description="Peptidoglycan-recognition protein" evidence="4">
    <location>
        <begin position="22"/>
        <end position="197"/>
    </location>
</feature>
<accession>A0A7R8V5B9</accession>
<dbReference type="SMART" id="SM00701">
    <property type="entry name" value="PGRP"/>
    <property type="match status" value="1"/>
</dbReference>
<dbReference type="InParanoid" id="A0A7R8V5B9"/>
<gene>
    <name evidence="7" type="ORF">HERILL_LOCUS14790</name>
</gene>
<dbReference type="CDD" id="cd06583">
    <property type="entry name" value="PGRP"/>
    <property type="match status" value="1"/>
</dbReference>
<evidence type="ECO:0008006" key="9">
    <source>
        <dbReference type="Google" id="ProtNLM"/>
    </source>
</evidence>
<dbReference type="Pfam" id="PF01510">
    <property type="entry name" value="Amidase_2"/>
    <property type="match status" value="1"/>
</dbReference>
<dbReference type="SUPFAM" id="SSF55846">
    <property type="entry name" value="N-acetylmuramoyl-L-alanine amidase-like"/>
    <property type="match status" value="1"/>
</dbReference>
<keyword evidence="4" id="KW-0732">Signal</keyword>
<dbReference type="GO" id="GO:0008745">
    <property type="term" value="F:N-acetylmuramoyl-L-alanine amidase activity"/>
    <property type="evidence" value="ECO:0007669"/>
    <property type="project" value="InterPro"/>
</dbReference>
<dbReference type="Proteomes" id="UP000594454">
    <property type="component" value="Chromosome 6"/>
</dbReference>
<evidence type="ECO:0000313" key="8">
    <source>
        <dbReference type="Proteomes" id="UP000594454"/>
    </source>
</evidence>
<evidence type="ECO:0000256" key="1">
    <source>
        <dbReference type="ARBA" id="ARBA00007553"/>
    </source>
</evidence>